<dbReference type="PANTHER" id="PTHR30347:SF1">
    <property type="entry name" value="MECHANOSENSITIVE CHANNEL MSCK"/>
    <property type="match status" value="1"/>
</dbReference>
<dbReference type="Gene3D" id="3.30.70.100">
    <property type="match status" value="1"/>
</dbReference>
<feature type="transmembrane region" description="Helical" evidence="7">
    <location>
        <begin position="57"/>
        <end position="79"/>
    </location>
</feature>
<dbReference type="Pfam" id="PF21082">
    <property type="entry name" value="MS_channel_3rd"/>
    <property type="match status" value="1"/>
</dbReference>
<feature type="transmembrane region" description="Helical" evidence="7">
    <location>
        <begin position="126"/>
        <end position="143"/>
    </location>
</feature>
<dbReference type="InterPro" id="IPR052702">
    <property type="entry name" value="MscS-like_channel"/>
</dbReference>
<evidence type="ECO:0000256" key="4">
    <source>
        <dbReference type="ARBA" id="ARBA00022692"/>
    </source>
</evidence>
<dbReference type="SUPFAM" id="SSF82861">
    <property type="entry name" value="Mechanosensitive channel protein MscS (YggB), transmembrane region"/>
    <property type="match status" value="1"/>
</dbReference>
<keyword evidence="6 7" id="KW-0472">Membrane</keyword>
<evidence type="ECO:0000256" key="2">
    <source>
        <dbReference type="ARBA" id="ARBA00008017"/>
    </source>
</evidence>
<dbReference type="PANTHER" id="PTHR30347">
    <property type="entry name" value="POTASSIUM CHANNEL RELATED"/>
    <property type="match status" value="1"/>
</dbReference>
<dbReference type="InterPro" id="IPR023408">
    <property type="entry name" value="MscS_beta-dom_sf"/>
</dbReference>
<dbReference type="Gene3D" id="2.30.30.60">
    <property type="match status" value="1"/>
</dbReference>
<dbReference type="Pfam" id="PF00924">
    <property type="entry name" value="MS_channel_2nd"/>
    <property type="match status" value="1"/>
</dbReference>
<feature type="transmembrane region" description="Helical" evidence="7">
    <location>
        <begin position="100"/>
        <end position="120"/>
    </location>
</feature>
<evidence type="ECO:0000256" key="5">
    <source>
        <dbReference type="ARBA" id="ARBA00022989"/>
    </source>
</evidence>
<reference evidence="10" key="2">
    <citation type="submission" date="2020-09" db="EMBL/GenBank/DDBJ databases">
        <authorList>
            <person name="Sun Q."/>
            <person name="Kim S."/>
        </authorList>
    </citation>
    <scope>NUCLEOTIDE SEQUENCE</scope>
    <source>
        <strain evidence="10">KCTC 42590</strain>
    </source>
</reference>
<keyword evidence="11" id="KW-1185">Reference proteome</keyword>
<dbReference type="InterPro" id="IPR006685">
    <property type="entry name" value="MscS_channel_2nd"/>
</dbReference>
<sequence length="320" mass="35943">MSLFWKTFVRPKAWVAKLLLLVLIAAFGTLAYLGYLKPIVAFLDSEDLTYVIGNSRISAYLVLKGLLTVSIGFWLAGWFTDYTDEKIKSLNHVGTRSKAILGKVLQIVIYFILFLIILDILGVDLATLGILGGAIGIGIGFGLQKITSNFISGLILLFENSIEIGDLVELQDGLFGFVRHTSARYTLIETFDGKEVMIPNEDFVTNRVVNWTYTNSNGRVEIAVGVSYNSDLDLVHKLLIEAAKEHPTCMEDPEPVCYVDQFADSSVNFLLYFWVADVTLGRRGPKSDVMRTIWYKFKENGVTIPFPQRDLHMIPPEERK</sequence>
<dbReference type="EMBL" id="BNCI01000001">
    <property type="protein sequence ID" value="GHF13618.1"/>
    <property type="molecule type" value="Genomic_DNA"/>
</dbReference>
<dbReference type="RefSeq" id="WP_191249937.1">
    <property type="nucleotide sequence ID" value="NZ_BNCI01000001.1"/>
</dbReference>
<dbReference type="GO" id="GO:0005886">
    <property type="term" value="C:plasma membrane"/>
    <property type="evidence" value="ECO:0007669"/>
    <property type="project" value="UniProtKB-SubCell"/>
</dbReference>
<comment type="caution">
    <text evidence="10">The sequence shown here is derived from an EMBL/GenBank/DDBJ whole genome shotgun (WGS) entry which is preliminary data.</text>
</comment>
<dbReference type="InterPro" id="IPR011066">
    <property type="entry name" value="MscS_channel_C_sf"/>
</dbReference>
<keyword evidence="4 7" id="KW-0812">Transmembrane</keyword>
<accession>A0A919AM95</accession>
<proteinExistence type="inferred from homology"/>
<feature type="domain" description="Mechanosensitive ion channel MscS C-terminal" evidence="9">
    <location>
        <begin position="220"/>
        <end position="303"/>
    </location>
</feature>
<dbReference type="InterPro" id="IPR011014">
    <property type="entry name" value="MscS_channel_TM-2"/>
</dbReference>
<dbReference type="Proteomes" id="UP000630923">
    <property type="component" value="Unassembled WGS sequence"/>
</dbReference>
<dbReference type="AlphaFoldDB" id="A0A919AM95"/>
<keyword evidence="5 7" id="KW-1133">Transmembrane helix</keyword>
<dbReference type="InterPro" id="IPR049278">
    <property type="entry name" value="MS_channel_C"/>
</dbReference>
<evidence type="ECO:0000259" key="9">
    <source>
        <dbReference type="Pfam" id="PF21082"/>
    </source>
</evidence>
<evidence type="ECO:0000256" key="3">
    <source>
        <dbReference type="ARBA" id="ARBA00022475"/>
    </source>
</evidence>
<dbReference type="Gene3D" id="1.10.287.1260">
    <property type="match status" value="1"/>
</dbReference>
<comment type="subcellular location">
    <subcellularLocation>
        <location evidence="1">Cell membrane</location>
        <topology evidence="1">Multi-pass membrane protein</topology>
    </subcellularLocation>
</comment>
<evidence type="ECO:0008006" key="12">
    <source>
        <dbReference type="Google" id="ProtNLM"/>
    </source>
</evidence>
<evidence type="ECO:0000256" key="7">
    <source>
        <dbReference type="SAM" id="Phobius"/>
    </source>
</evidence>
<name>A0A919AM95_9PROT</name>
<evidence type="ECO:0000256" key="6">
    <source>
        <dbReference type="ARBA" id="ARBA00023136"/>
    </source>
</evidence>
<reference evidence="10" key="1">
    <citation type="journal article" date="2014" name="Int. J. Syst. Evol. Microbiol.">
        <title>Complete genome sequence of Corynebacterium casei LMG S-19264T (=DSM 44701T), isolated from a smear-ripened cheese.</title>
        <authorList>
            <consortium name="US DOE Joint Genome Institute (JGI-PGF)"/>
            <person name="Walter F."/>
            <person name="Albersmeier A."/>
            <person name="Kalinowski J."/>
            <person name="Ruckert C."/>
        </authorList>
    </citation>
    <scope>NUCLEOTIDE SEQUENCE</scope>
    <source>
        <strain evidence="10">KCTC 42590</strain>
    </source>
</reference>
<dbReference type="InterPro" id="IPR010920">
    <property type="entry name" value="LSM_dom_sf"/>
</dbReference>
<feature type="domain" description="Mechanosensitive ion channel MscS" evidence="8">
    <location>
        <begin position="146"/>
        <end position="212"/>
    </location>
</feature>
<evidence type="ECO:0000313" key="10">
    <source>
        <dbReference type="EMBL" id="GHF13618.1"/>
    </source>
</evidence>
<evidence type="ECO:0000256" key="1">
    <source>
        <dbReference type="ARBA" id="ARBA00004651"/>
    </source>
</evidence>
<evidence type="ECO:0000313" key="11">
    <source>
        <dbReference type="Proteomes" id="UP000630923"/>
    </source>
</evidence>
<comment type="similarity">
    <text evidence="2">Belongs to the MscS (TC 1.A.23) family.</text>
</comment>
<protein>
    <recommendedName>
        <fullName evidence="12">Mechanosensitive ion channel protein MscS</fullName>
    </recommendedName>
</protein>
<gene>
    <name evidence="10" type="ORF">GCM10017044_04620</name>
</gene>
<dbReference type="SUPFAM" id="SSF82689">
    <property type="entry name" value="Mechanosensitive channel protein MscS (YggB), C-terminal domain"/>
    <property type="match status" value="1"/>
</dbReference>
<dbReference type="GO" id="GO:0008381">
    <property type="term" value="F:mechanosensitive monoatomic ion channel activity"/>
    <property type="evidence" value="ECO:0007669"/>
    <property type="project" value="UniProtKB-ARBA"/>
</dbReference>
<dbReference type="SUPFAM" id="SSF50182">
    <property type="entry name" value="Sm-like ribonucleoproteins"/>
    <property type="match status" value="1"/>
</dbReference>
<evidence type="ECO:0000259" key="8">
    <source>
        <dbReference type="Pfam" id="PF00924"/>
    </source>
</evidence>
<keyword evidence="3" id="KW-1003">Cell membrane</keyword>
<organism evidence="10 11">
    <name type="scientific">Kordiimonas sediminis</name>
    <dbReference type="NCBI Taxonomy" id="1735581"/>
    <lineage>
        <taxon>Bacteria</taxon>
        <taxon>Pseudomonadati</taxon>
        <taxon>Pseudomonadota</taxon>
        <taxon>Alphaproteobacteria</taxon>
        <taxon>Kordiimonadales</taxon>
        <taxon>Kordiimonadaceae</taxon>
        <taxon>Kordiimonas</taxon>
    </lineage>
</organism>